<reference evidence="1" key="1">
    <citation type="journal article" date="2017" name="Science">
        <title>Giant viruses with an expanded complement of translation system components.</title>
        <authorList>
            <person name="Schulz F."/>
            <person name="Yutin N."/>
            <person name="Ivanova N.N."/>
            <person name="Ortega D.R."/>
            <person name="Lee T.K."/>
            <person name="Vierheilig J."/>
            <person name="Daims H."/>
            <person name="Horn M."/>
            <person name="Wagner M."/>
            <person name="Jensen G.J."/>
            <person name="Kyrpides N.C."/>
            <person name="Koonin E.V."/>
            <person name="Woyke T."/>
        </authorList>
    </citation>
    <scope>NUCLEOTIDE SEQUENCE</scope>
    <source>
        <strain evidence="1">CTV1</strain>
    </source>
</reference>
<evidence type="ECO:0000313" key="1">
    <source>
        <dbReference type="EMBL" id="ARF08485.1"/>
    </source>
</evidence>
<name>A0A1V0S9U3_9VIRU</name>
<dbReference type="EMBL" id="KY684083">
    <property type="protein sequence ID" value="ARF08485.1"/>
    <property type="molecule type" value="Genomic_DNA"/>
</dbReference>
<accession>A0A1V0S9U3</accession>
<gene>
    <name evidence="1" type="ORF">Catovirus_1_535</name>
</gene>
<protein>
    <submittedName>
        <fullName evidence="1">Uncharacterized protein</fullName>
    </submittedName>
</protein>
<organism evidence="1">
    <name type="scientific">Catovirus CTV1</name>
    <dbReference type="NCBI Taxonomy" id="1977631"/>
    <lineage>
        <taxon>Viruses</taxon>
        <taxon>Varidnaviria</taxon>
        <taxon>Bamfordvirae</taxon>
        <taxon>Nucleocytoviricota</taxon>
        <taxon>Megaviricetes</taxon>
        <taxon>Imitervirales</taxon>
        <taxon>Mimiviridae</taxon>
        <taxon>Klosneuvirinae</taxon>
        <taxon>Catovirus</taxon>
    </lineage>
</organism>
<sequence length="443" mass="52679">MEDFKSNIIKNVNYMEYFYDKINRIVREYNINKKAVVGTPFYNMNNYITNPNCAINLDHNNTNRKTHKINCSDSFKIIVNFNNFCIYLNAFLDKYIKFLISNFVSLETEIARNQSFNEILKNLNLKINGEDHNIKDILNENSKISLRIVNETDSKKYNGQNIFKDNNIKLSRIYFKIFENNADLLSKIFNDERKNSVFINEIKKFYDFYKNSSMSISRNSEIGNLLKHDLTDYNMHILEGDNEINKYKIIIRTLYDKEILLKNKKEVSIECMCSEIIREIHDYFIKQVKTMDQIKLMCSKFIGNNLSRHCSQSGKIHFFKWINNNIEIVEVDVKINMESGKYVFRMSYNEVDNLHNEPLIYSGIIENINKENFNIHKYIIFNDDQLDYELMKSELNDDNLSLVRRCLFEKINNFMANRTNRINVNSRSLNILNIEDGDFDFLN</sequence>
<proteinExistence type="predicted"/>